<reference evidence="1" key="1">
    <citation type="submission" date="2011-04" db="EMBL/GenBank/DDBJ databases">
        <title>Evolution of plant cell wall degrading machinery underlies the functional diversity of forest fungi.</title>
        <authorList>
            <consortium name="US DOE Joint Genome Institute (JGI-PGF)"/>
            <person name="Eastwood D.C."/>
            <person name="Floudas D."/>
            <person name="Binder M."/>
            <person name="Majcherczyk A."/>
            <person name="Schneider P."/>
            <person name="Aerts A."/>
            <person name="Asiegbu F.O."/>
            <person name="Baker S.E."/>
            <person name="Barry K."/>
            <person name="Bendiksby M."/>
            <person name="Blumentritt M."/>
            <person name="Coutinho P.M."/>
            <person name="Cullen D."/>
            <person name="Cullen D."/>
            <person name="Gathman A."/>
            <person name="Goodell B."/>
            <person name="Henrissat B."/>
            <person name="Ihrmark K."/>
            <person name="Kauserud H."/>
            <person name="Kohler A."/>
            <person name="LaButti K."/>
            <person name="Lapidus A."/>
            <person name="Lavin J.L."/>
            <person name="Lee Y.-H."/>
            <person name="Lindquist E."/>
            <person name="Lilly W."/>
            <person name="Lucas S."/>
            <person name="Morin E."/>
            <person name="Murat C."/>
            <person name="Oguiza J.A."/>
            <person name="Park J."/>
            <person name="Pisabarro A.G."/>
            <person name="Riley R."/>
            <person name="Rosling A."/>
            <person name="Salamov A."/>
            <person name="Schmidt O."/>
            <person name="Schmutz J."/>
            <person name="Skrede I."/>
            <person name="Stenlid J."/>
            <person name="Wiebenga A."/>
            <person name="Xie X."/>
            <person name="Kues U."/>
            <person name="Hibbett D.S."/>
            <person name="Hoffmeister D."/>
            <person name="Hogberg N."/>
            <person name="Martin F."/>
            <person name="Grigoriev I.V."/>
            <person name="Watkinson S.C."/>
        </authorList>
    </citation>
    <scope>NUCLEOTIDE SEQUENCE</scope>
    <source>
        <strain evidence="1">S7.9</strain>
    </source>
</reference>
<organism>
    <name type="scientific">Serpula lacrymans var. lacrymans (strain S7.9)</name>
    <name type="common">Dry rot fungus</name>
    <dbReference type="NCBI Taxonomy" id="578457"/>
    <lineage>
        <taxon>Eukaryota</taxon>
        <taxon>Fungi</taxon>
        <taxon>Dikarya</taxon>
        <taxon>Basidiomycota</taxon>
        <taxon>Agaricomycotina</taxon>
        <taxon>Agaricomycetes</taxon>
        <taxon>Agaricomycetidae</taxon>
        <taxon>Boletales</taxon>
        <taxon>Coniophorineae</taxon>
        <taxon>Serpulaceae</taxon>
        <taxon>Serpula</taxon>
    </lineage>
</organism>
<dbReference type="Proteomes" id="UP000008064">
    <property type="component" value="Unassembled WGS sequence"/>
</dbReference>
<dbReference type="HOGENOM" id="CLU_2639625_0_0_1"/>
<dbReference type="RefSeq" id="XP_007321239.1">
    <property type="nucleotide sequence ID" value="XM_007321177.1"/>
</dbReference>
<dbReference type="AlphaFoldDB" id="F8P4B5"/>
<dbReference type="EMBL" id="GL945438">
    <property type="protein sequence ID" value="EGO21453.1"/>
    <property type="molecule type" value="Genomic_DNA"/>
</dbReference>
<evidence type="ECO:0000313" key="1">
    <source>
        <dbReference type="EMBL" id="EGO21453.1"/>
    </source>
</evidence>
<protein>
    <submittedName>
        <fullName evidence="1">Uncharacterized protein</fullName>
    </submittedName>
</protein>
<proteinExistence type="predicted"/>
<accession>F8P4B5</accession>
<sequence>MSEAPSLWADDNVDKKCLTLLEKQMFEVPKQAGIASYYQWGLNAGEHQDNWGPYADLPSYLVHDDFDSKELYLEGAL</sequence>
<dbReference type="GeneID" id="18815421"/>
<name>F8P4B5_SERL9</name>
<dbReference type="KEGG" id="sla:SERLADRAFT_440710"/>
<gene>
    <name evidence="1" type="ORF">SERLADRAFT_440710</name>
</gene>
<dbReference type="OrthoDB" id="2621411at2759"/>